<feature type="transmembrane region" description="Helical" evidence="1">
    <location>
        <begin position="46"/>
        <end position="67"/>
    </location>
</feature>
<dbReference type="Proteomes" id="UP001139168">
    <property type="component" value="Unassembled WGS sequence"/>
</dbReference>
<evidence type="ECO:0000313" key="3">
    <source>
        <dbReference type="Proteomes" id="UP001139168"/>
    </source>
</evidence>
<name>A0ABS8GHA4_9MICC</name>
<gene>
    <name evidence="2" type="ORF">LJ752_08235</name>
</gene>
<keyword evidence="1" id="KW-1133">Transmembrane helix</keyword>
<evidence type="ECO:0000313" key="2">
    <source>
        <dbReference type="EMBL" id="MCC3266032.1"/>
    </source>
</evidence>
<accession>A0ABS8GHA4</accession>
<sequence>MTTGEETQPRTFRAAMPLRYRLVLGLLGFTGAAGCVLAVAEGGRAGLITGAAVAGLFLAVIMITVRLHVGEDSLRIRVAGVFSTEVPYREMTAVSRGPVTGMRYGMGLRILPDGTGYLVGGPSVLIECRTGNVLVSCSHPDQLLAALAPRLSANQAAKFRRRRS</sequence>
<evidence type="ECO:0008006" key="4">
    <source>
        <dbReference type="Google" id="ProtNLM"/>
    </source>
</evidence>
<keyword evidence="1" id="KW-0812">Transmembrane</keyword>
<keyword evidence="3" id="KW-1185">Reference proteome</keyword>
<comment type="caution">
    <text evidence="2">The sequence shown here is derived from an EMBL/GenBank/DDBJ whole genome shotgun (WGS) entry which is preliminary data.</text>
</comment>
<dbReference type="RefSeq" id="WP_227890846.1">
    <property type="nucleotide sequence ID" value="NZ_JAJFZQ010000005.1"/>
</dbReference>
<protein>
    <recommendedName>
        <fullName evidence="4">Bacterial Pleckstrin homology domain-containing protein</fullName>
    </recommendedName>
</protein>
<proteinExistence type="predicted"/>
<evidence type="ECO:0000256" key="1">
    <source>
        <dbReference type="SAM" id="Phobius"/>
    </source>
</evidence>
<organism evidence="2 3">
    <name type="scientific">Arthrobacter gengyunqii</name>
    <dbReference type="NCBI Taxonomy" id="2886940"/>
    <lineage>
        <taxon>Bacteria</taxon>
        <taxon>Bacillati</taxon>
        <taxon>Actinomycetota</taxon>
        <taxon>Actinomycetes</taxon>
        <taxon>Micrococcales</taxon>
        <taxon>Micrococcaceae</taxon>
        <taxon>Arthrobacter</taxon>
    </lineage>
</organism>
<keyword evidence="1" id="KW-0472">Membrane</keyword>
<feature type="transmembrane region" description="Helical" evidence="1">
    <location>
        <begin position="20"/>
        <end position="40"/>
    </location>
</feature>
<dbReference type="EMBL" id="JAJFZQ010000005">
    <property type="protein sequence ID" value="MCC3266032.1"/>
    <property type="molecule type" value="Genomic_DNA"/>
</dbReference>
<reference evidence="2" key="1">
    <citation type="submission" date="2021-10" db="EMBL/GenBank/DDBJ databases">
        <title>Novel species in genus Arthrobacter.</title>
        <authorList>
            <person name="Liu Y."/>
        </authorList>
    </citation>
    <scope>NUCLEOTIDE SEQUENCE</scope>
    <source>
        <strain evidence="2">Zg-Y786</strain>
    </source>
</reference>